<feature type="binding site" evidence="10">
    <location>
        <begin position="252"/>
        <end position="256"/>
    </location>
    <ligand>
        <name>substrate</name>
    </ligand>
</feature>
<comment type="catalytic activity">
    <reaction evidence="7 8">
        <text>UDP-alpha-D-glucose + 2 NAD(+) + H2O = UDP-alpha-D-glucuronate + 2 NADH + 3 H(+)</text>
        <dbReference type="Rhea" id="RHEA:23596"/>
        <dbReference type="ChEBI" id="CHEBI:15377"/>
        <dbReference type="ChEBI" id="CHEBI:15378"/>
        <dbReference type="ChEBI" id="CHEBI:57540"/>
        <dbReference type="ChEBI" id="CHEBI:57945"/>
        <dbReference type="ChEBI" id="CHEBI:58052"/>
        <dbReference type="ChEBI" id="CHEBI:58885"/>
        <dbReference type="EC" id="1.1.1.22"/>
    </reaction>
</comment>
<feature type="binding site" evidence="11">
    <location>
        <position position="155"/>
    </location>
    <ligand>
        <name>NAD(+)</name>
        <dbReference type="ChEBI" id="CHEBI:57540"/>
    </ligand>
</feature>
<dbReference type="SUPFAM" id="SSF48179">
    <property type="entry name" value="6-phosphogluconate dehydrogenase C-terminal domain-like"/>
    <property type="match status" value="1"/>
</dbReference>
<feature type="binding site" evidence="11">
    <location>
        <position position="30"/>
    </location>
    <ligand>
        <name>NAD(+)</name>
        <dbReference type="ChEBI" id="CHEBI:57540"/>
    </ligand>
</feature>
<evidence type="ECO:0000313" key="13">
    <source>
        <dbReference type="EMBL" id="SLM46951.1"/>
    </source>
</evidence>
<dbReference type="GO" id="GO:0006065">
    <property type="term" value="P:UDP-glucuronate biosynthetic process"/>
    <property type="evidence" value="ECO:0007669"/>
    <property type="project" value="UniProtKB-UniPathway"/>
</dbReference>
<feature type="binding site" evidence="10">
    <location>
        <position position="207"/>
    </location>
    <ligand>
        <name>substrate</name>
    </ligand>
</feature>
<dbReference type="RefSeq" id="WP_080885557.1">
    <property type="nucleotide sequence ID" value="NZ_LT828648.1"/>
</dbReference>
<evidence type="ECO:0000256" key="9">
    <source>
        <dbReference type="PIRSR" id="PIRSR500134-1"/>
    </source>
</evidence>
<dbReference type="PIRSF" id="PIRSF500134">
    <property type="entry name" value="UDPglc_DH_bac"/>
    <property type="match status" value="1"/>
</dbReference>
<evidence type="ECO:0000256" key="4">
    <source>
        <dbReference type="ARBA" id="ARBA00015132"/>
    </source>
</evidence>
<dbReference type="KEGG" id="nja:NSJP_0779"/>
<keyword evidence="14" id="KW-1185">Reference proteome</keyword>
<feature type="binding site" evidence="10">
    <location>
        <position position="260"/>
    </location>
    <ligand>
        <name>substrate</name>
    </ligand>
</feature>
<evidence type="ECO:0000256" key="8">
    <source>
        <dbReference type="PIRNR" id="PIRNR000124"/>
    </source>
</evidence>
<dbReference type="SMART" id="SM00984">
    <property type="entry name" value="UDPG_MGDP_dh_C"/>
    <property type="match status" value="1"/>
</dbReference>
<dbReference type="AlphaFoldDB" id="A0A1W1I1U5"/>
<accession>A0A1W1I1U5</accession>
<evidence type="ECO:0000256" key="3">
    <source>
        <dbReference type="ARBA" id="ARBA00012954"/>
    </source>
</evidence>
<dbReference type="Gene3D" id="3.40.50.720">
    <property type="entry name" value="NAD(P)-binding Rossmann-like Domain"/>
    <property type="match status" value="2"/>
</dbReference>
<dbReference type="Proteomes" id="UP000192042">
    <property type="component" value="Chromosome I"/>
</dbReference>
<evidence type="ECO:0000256" key="2">
    <source>
        <dbReference type="ARBA" id="ARBA00006601"/>
    </source>
</evidence>
<evidence type="ECO:0000256" key="5">
    <source>
        <dbReference type="ARBA" id="ARBA00023002"/>
    </source>
</evidence>
<dbReference type="Gene3D" id="1.20.5.100">
    <property type="entry name" value="Cytochrome c1, transmembrane anchor, C-terminal"/>
    <property type="match status" value="1"/>
</dbReference>
<dbReference type="Pfam" id="PF00984">
    <property type="entry name" value="UDPG_MGDP_dh"/>
    <property type="match status" value="1"/>
</dbReference>
<dbReference type="GO" id="GO:0003979">
    <property type="term" value="F:UDP-glucose 6-dehydrogenase activity"/>
    <property type="evidence" value="ECO:0007669"/>
    <property type="project" value="UniProtKB-EC"/>
</dbReference>
<dbReference type="InterPro" id="IPR017476">
    <property type="entry name" value="UDP-Glc/GDP-Man"/>
</dbReference>
<evidence type="ECO:0000259" key="12">
    <source>
        <dbReference type="SMART" id="SM00984"/>
    </source>
</evidence>
<dbReference type="InterPro" id="IPR036291">
    <property type="entry name" value="NAD(P)-bd_dom_sf"/>
</dbReference>
<feature type="binding site" evidence="11">
    <location>
        <position position="86"/>
    </location>
    <ligand>
        <name>NAD(+)</name>
        <dbReference type="ChEBI" id="CHEBI:57540"/>
    </ligand>
</feature>
<evidence type="ECO:0000256" key="11">
    <source>
        <dbReference type="PIRSR" id="PIRSR500134-3"/>
    </source>
</evidence>
<dbReference type="InterPro" id="IPR014026">
    <property type="entry name" value="UDP-Glc/GDP-Man_DH_dimer"/>
</dbReference>
<dbReference type="InterPro" id="IPR036220">
    <property type="entry name" value="UDP-Glc/GDP-Man_DH_C_sf"/>
</dbReference>
<dbReference type="Pfam" id="PF03720">
    <property type="entry name" value="UDPG_MGDP_dh_C"/>
    <property type="match status" value="1"/>
</dbReference>
<gene>
    <name evidence="13" type="primary">rkpK</name>
    <name evidence="13" type="ORF">NSJP_0779</name>
</gene>
<feature type="binding site" evidence="11">
    <location>
        <position position="35"/>
    </location>
    <ligand>
        <name>NAD(+)</name>
        <dbReference type="ChEBI" id="CHEBI:57540"/>
    </ligand>
</feature>
<dbReference type="SUPFAM" id="SSF51735">
    <property type="entry name" value="NAD(P)-binding Rossmann-fold domains"/>
    <property type="match status" value="1"/>
</dbReference>
<feature type="domain" description="UDP-glucose/GDP-mannose dehydrogenase C-terminal" evidence="12">
    <location>
        <begin position="316"/>
        <end position="417"/>
    </location>
</feature>
<keyword evidence="6 8" id="KW-0520">NAD</keyword>
<dbReference type="EC" id="1.1.1.22" evidence="3 8"/>
<dbReference type="InterPro" id="IPR028357">
    <property type="entry name" value="UDPglc_DH_bac"/>
</dbReference>
<dbReference type="InterPro" id="IPR001732">
    <property type="entry name" value="UDP-Glc/GDP-Man_DH_N"/>
</dbReference>
<dbReference type="GO" id="GO:0000271">
    <property type="term" value="P:polysaccharide biosynthetic process"/>
    <property type="evidence" value="ECO:0007669"/>
    <property type="project" value="InterPro"/>
</dbReference>
<proteinExistence type="inferred from homology"/>
<evidence type="ECO:0000256" key="1">
    <source>
        <dbReference type="ARBA" id="ARBA00004701"/>
    </source>
</evidence>
<feature type="binding site" evidence="11">
    <location>
        <position position="266"/>
    </location>
    <ligand>
        <name>NAD(+)</name>
        <dbReference type="ChEBI" id="CHEBI:57540"/>
    </ligand>
</feature>
<feature type="binding site" evidence="11">
    <location>
        <position position="121"/>
    </location>
    <ligand>
        <name>NAD(+)</name>
        <dbReference type="ChEBI" id="CHEBI:57540"/>
    </ligand>
</feature>
<organism evidence="13 14">
    <name type="scientific">Nitrospira japonica</name>
    <dbReference type="NCBI Taxonomy" id="1325564"/>
    <lineage>
        <taxon>Bacteria</taxon>
        <taxon>Pseudomonadati</taxon>
        <taxon>Nitrospirota</taxon>
        <taxon>Nitrospiria</taxon>
        <taxon>Nitrospirales</taxon>
        <taxon>Nitrospiraceae</taxon>
        <taxon>Nitrospira</taxon>
    </lineage>
</organism>
<comment type="similarity">
    <text evidence="2 8">Belongs to the UDP-glucose/GDP-mannose dehydrogenase family.</text>
</comment>
<name>A0A1W1I1U5_9BACT</name>
<dbReference type="SUPFAM" id="SSF52413">
    <property type="entry name" value="UDP-glucose/GDP-mannose dehydrogenase C-terminal domain"/>
    <property type="match status" value="1"/>
</dbReference>
<evidence type="ECO:0000256" key="6">
    <source>
        <dbReference type="ARBA" id="ARBA00023027"/>
    </source>
</evidence>
<dbReference type="Pfam" id="PF03721">
    <property type="entry name" value="UDPG_MGDP_dh_N"/>
    <property type="match status" value="1"/>
</dbReference>
<comment type="pathway">
    <text evidence="1">Nucleotide-sugar biosynthesis; UDP-alpha-D-glucuronate biosynthesis; UDP-alpha-D-glucuronate from UDP-alpha-D-glucose: step 1/1.</text>
</comment>
<dbReference type="PIRSF" id="PIRSF000124">
    <property type="entry name" value="UDPglc_GDPman_dh"/>
    <property type="match status" value="1"/>
</dbReference>
<dbReference type="OrthoDB" id="9803238at2"/>
<feature type="binding site" evidence="11">
    <location>
        <position position="330"/>
    </location>
    <ligand>
        <name>NAD(+)</name>
        <dbReference type="ChEBI" id="CHEBI:57540"/>
    </ligand>
</feature>
<feature type="binding site" evidence="10">
    <location>
        <begin position="152"/>
        <end position="155"/>
    </location>
    <ligand>
        <name>substrate</name>
    </ligand>
</feature>
<dbReference type="NCBIfam" id="TIGR03026">
    <property type="entry name" value="NDP-sugDHase"/>
    <property type="match status" value="1"/>
</dbReference>
<dbReference type="PANTHER" id="PTHR43750">
    <property type="entry name" value="UDP-GLUCOSE 6-DEHYDROGENASE TUAD"/>
    <property type="match status" value="1"/>
</dbReference>
<dbReference type="InterPro" id="IPR014027">
    <property type="entry name" value="UDP-Glc/GDP-Man_DH_C"/>
</dbReference>
<protein>
    <recommendedName>
        <fullName evidence="4 8">UDP-glucose 6-dehydrogenase</fullName>
        <ecNumber evidence="3 8">1.1.1.22</ecNumber>
    </recommendedName>
</protein>
<keyword evidence="5 8" id="KW-0560">Oxidoreductase</keyword>
<dbReference type="STRING" id="1325564.NSJP_0779"/>
<reference evidence="13 14" key="1">
    <citation type="submission" date="2017-03" db="EMBL/GenBank/DDBJ databases">
        <authorList>
            <person name="Afonso C.L."/>
            <person name="Miller P.J."/>
            <person name="Scott M.A."/>
            <person name="Spackman E."/>
            <person name="Goraichik I."/>
            <person name="Dimitrov K.M."/>
            <person name="Suarez D.L."/>
            <person name="Swayne D.E."/>
        </authorList>
    </citation>
    <scope>NUCLEOTIDE SEQUENCE [LARGE SCALE GENOMIC DNA]</scope>
    <source>
        <strain evidence="13">Genome sequencing of Nitrospira japonica strain NJ11</strain>
    </source>
</reference>
<dbReference type="UniPathway" id="UPA00038">
    <property type="reaction ID" value="UER00491"/>
</dbReference>
<feature type="active site" description="Nucleophile" evidence="9">
    <location>
        <position position="263"/>
    </location>
</feature>
<dbReference type="GO" id="GO:0051287">
    <property type="term" value="F:NAD binding"/>
    <property type="evidence" value="ECO:0007669"/>
    <property type="project" value="InterPro"/>
</dbReference>
<dbReference type="InterPro" id="IPR008927">
    <property type="entry name" value="6-PGluconate_DH-like_C_sf"/>
</dbReference>
<sequence>MQISVIGTGYVGLVSGACFAEFGVNVLCMDTDAKRIARLEKGDVPFYEPGITELVAKGISQSRLSFTTDLTRAVDHGQVIFIAVGTPPKKDGSADLSYVEEVGRGIARTMTSYKVIVTKSTVPVGTGELLKKVISANQPKKVLFDVASNPEFLREGSAIEDFMRPNRVVIGSESEQAASIMKDLYRPLYLLETPFVVTDVPTAEMIKYASNAFLATKISFINEIATLCERVGADVQMVSKGMGLDHRIGSKFLHAGPGFGGSCFPKDLAALVQMGDRAGYPMQIAQAAATVNSQQRDRMIDKISAVLGTIKGSTIAMLGLSFKPNTNDLREAPALAIAQALMQSGAGLRGYDPAALEEAAQILPGMIACKDPYDAATGADALVLMTEWNEFRNLDFAKLKTIMRKPVLVDLRNVYESSRVTSLGFHHVSVGRAPQDPVVRAKNG</sequence>
<dbReference type="EMBL" id="LT828648">
    <property type="protein sequence ID" value="SLM46951.1"/>
    <property type="molecule type" value="Genomic_DNA"/>
</dbReference>
<feature type="binding site" evidence="10">
    <location>
        <position position="323"/>
    </location>
    <ligand>
        <name>substrate</name>
    </ligand>
</feature>
<evidence type="ECO:0000256" key="7">
    <source>
        <dbReference type="ARBA" id="ARBA00047473"/>
    </source>
</evidence>
<dbReference type="PANTHER" id="PTHR43750:SF3">
    <property type="entry name" value="UDP-GLUCOSE 6-DEHYDROGENASE TUAD"/>
    <property type="match status" value="1"/>
</dbReference>
<evidence type="ECO:0000256" key="10">
    <source>
        <dbReference type="PIRSR" id="PIRSR500134-2"/>
    </source>
</evidence>
<evidence type="ECO:0000313" key="14">
    <source>
        <dbReference type="Proteomes" id="UP000192042"/>
    </source>
</evidence>